<evidence type="ECO:0000256" key="1">
    <source>
        <dbReference type="ARBA" id="ARBA00008887"/>
    </source>
</evidence>
<dbReference type="Proteomes" id="UP000663881">
    <property type="component" value="Unassembled WGS sequence"/>
</dbReference>
<dbReference type="GO" id="GO:0005858">
    <property type="term" value="C:axonemal dynein complex"/>
    <property type="evidence" value="ECO:0007669"/>
    <property type="project" value="TreeGrafter"/>
</dbReference>
<dbReference type="InterPro" id="IPR026983">
    <property type="entry name" value="DHC"/>
</dbReference>
<dbReference type="EMBL" id="CAJOAY010034251">
    <property type="protein sequence ID" value="CAF4443819.1"/>
    <property type="molecule type" value="Genomic_DNA"/>
</dbReference>
<dbReference type="AlphaFoldDB" id="A0A820RX22"/>
<proteinExistence type="inferred from homology"/>
<comment type="caution">
    <text evidence="3">The sequence shown here is derived from an EMBL/GenBank/DDBJ whole genome shotgun (WGS) entry which is preliminary data.</text>
</comment>
<evidence type="ECO:0000313" key="3">
    <source>
        <dbReference type="EMBL" id="CAF4443819.1"/>
    </source>
</evidence>
<dbReference type="GO" id="GO:0051959">
    <property type="term" value="F:dynein light intermediate chain binding"/>
    <property type="evidence" value="ECO:0007669"/>
    <property type="project" value="InterPro"/>
</dbReference>
<gene>
    <name evidence="3" type="ORF">OKA104_LOCUS53779</name>
</gene>
<name>A0A820RX22_9BILA</name>
<accession>A0A820RX22</accession>
<feature type="non-terminal residue" evidence="3">
    <location>
        <position position="1"/>
    </location>
</feature>
<evidence type="ECO:0000259" key="2">
    <source>
        <dbReference type="Pfam" id="PF08385"/>
    </source>
</evidence>
<evidence type="ECO:0000313" key="4">
    <source>
        <dbReference type="Proteomes" id="UP000663881"/>
    </source>
</evidence>
<protein>
    <recommendedName>
        <fullName evidence="2">Dynein heavy chain tail domain-containing protein</fullName>
    </recommendedName>
</protein>
<dbReference type="PANTHER" id="PTHR46532">
    <property type="entry name" value="MALE FERTILITY FACTOR KL5"/>
    <property type="match status" value="1"/>
</dbReference>
<feature type="non-terminal residue" evidence="3">
    <location>
        <position position="122"/>
    </location>
</feature>
<comment type="similarity">
    <text evidence="1">Belongs to the dynein heavy chain family.</text>
</comment>
<feature type="domain" description="Dynein heavy chain tail" evidence="2">
    <location>
        <begin position="2"/>
        <end position="65"/>
    </location>
</feature>
<dbReference type="Pfam" id="PF08385">
    <property type="entry name" value="DHC_N1"/>
    <property type="match status" value="1"/>
</dbReference>
<dbReference type="GO" id="GO:0007018">
    <property type="term" value="P:microtubule-based movement"/>
    <property type="evidence" value="ECO:0007669"/>
    <property type="project" value="InterPro"/>
</dbReference>
<reference evidence="3" key="1">
    <citation type="submission" date="2021-02" db="EMBL/GenBank/DDBJ databases">
        <authorList>
            <person name="Nowell W R."/>
        </authorList>
    </citation>
    <scope>NUCLEOTIDE SEQUENCE</scope>
</reference>
<dbReference type="PANTHER" id="PTHR46532:SF4">
    <property type="entry name" value="AAA+ ATPASE DOMAIN-CONTAINING PROTEIN"/>
    <property type="match status" value="1"/>
</dbReference>
<organism evidence="3 4">
    <name type="scientific">Adineta steineri</name>
    <dbReference type="NCBI Taxonomy" id="433720"/>
    <lineage>
        <taxon>Eukaryota</taxon>
        <taxon>Metazoa</taxon>
        <taxon>Spiralia</taxon>
        <taxon>Gnathifera</taxon>
        <taxon>Rotifera</taxon>
        <taxon>Eurotatoria</taxon>
        <taxon>Bdelloidea</taxon>
        <taxon>Adinetida</taxon>
        <taxon>Adinetidae</taxon>
        <taxon>Adineta</taxon>
    </lineage>
</organism>
<dbReference type="GO" id="GO:0045505">
    <property type="term" value="F:dynein intermediate chain binding"/>
    <property type="evidence" value="ECO:0007669"/>
    <property type="project" value="InterPro"/>
</dbReference>
<dbReference type="InterPro" id="IPR013594">
    <property type="entry name" value="Dynein_heavy_tail"/>
</dbReference>
<sequence>LAQREDIIKKHYQDLTQLVEKNKHLREKIKQPFEALLTPKIQRLNDIIKPGLTSLTWASLTIDDYINTVTSSLDEFELMLDRANDLITFRIDSVLNEISTMSLCDLPEDEAITPENFLQQTQ</sequence>